<dbReference type="Proteomes" id="UP000694546">
    <property type="component" value="Chromosome 21"/>
</dbReference>
<feature type="chain" id="PRO_5047353919" evidence="9">
    <location>
        <begin position="22"/>
        <end position="3848"/>
    </location>
</feature>
<dbReference type="InterPro" id="IPR015819">
    <property type="entry name" value="Lipid_transp_b-sht_shell"/>
</dbReference>
<dbReference type="Pfam" id="PF01347">
    <property type="entry name" value="Vitellogenin_N"/>
    <property type="match status" value="1"/>
</dbReference>
<dbReference type="InterPro" id="IPR015255">
    <property type="entry name" value="Vitellinogen_open_b-sht"/>
</dbReference>
<dbReference type="GO" id="GO:0006642">
    <property type="term" value="P:triglyceride mobilization"/>
    <property type="evidence" value="ECO:0007669"/>
    <property type="project" value="TreeGrafter"/>
</dbReference>
<feature type="signal peptide" evidence="9">
    <location>
        <begin position="1"/>
        <end position="21"/>
    </location>
</feature>
<dbReference type="GO" id="GO:0034362">
    <property type="term" value="C:low-density lipoprotein particle"/>
    <property type="evidence" value="ECO:0007669"/>
    <property type="project" value="TreeGrafter"/>
</dbReference>
<feature type="domain" description="Vitellogenin" evidence="10">
    <location>
        <begin position="26"/>
        <end position="666"/>
    </location>
</feature>
<evidence type="ECO:0000259" key="10">
    <source>
        <dbReference type="PROSITE" id="PS51211"/>
    </source>
</evidence>
<dbReference type="InterPro" id="IPR001747">
    <property type="entry name" value="Vitellogenin_N"/>
</dbReference>
<organism evidence="11 12">
    <name type="scientific">Gadus morhua</name>
    <name type="common">Atlantic cod</name>
    <dbReference type="NCBI Taxonomy" id="8049"/>
    <lineage>
        <taxon>Eukaryota</taxon>
        <taxon>Metazoa</taxon>
        <taxon>Chordata</taxon>
        <taxon>Craniata</taxon>
        <taxon>Vertebrata</taxon>
        <taxon>Euteleostomi</taxon>
        <taxon>Actinopterygii</taxon>
        <taxon>Neopterygii</taxon>
        <taxon>Teleostei</taxon>
        <taxon>Neoteleostei</taxon>
        <taxon>Acanthomorphata</taxon>
        <taxon>Zeiogadaria</taxon>
        <taxon>Gadariae</taxon>
        <taxon>Gadiformes</taxon>
        <taxon>Gadoidei</taxon>
        <taxon>Gadidae</taxon>
        <taxon>Gadus</taxon>
    </lineage>
</organism>
<dbReference type="InterPro" id="IPR052418">
    <property type="entry name" value="Apolipoprotein_B"/>
</dbReference>
<evidence type="ECO:0000313" key="12">
    <source>
        <dbReference type="Proteomes" id="UP000694546"/>
    </source>
</evidence>
<keyword evidence="8" id="KW-1133">Transmembrane helix</keyword>
<dbReference type="Gene3D" id="2.20.50.20">
    <property type="entry name" value="Lipovitellin. Chain A, domain 3"/>
    <property type="match status" value="1"/>
</dbReference>
<evidence type="ECO:0000256" key="4">
    <source>
        <dbReference type="ARBA" id="ARBA00022729"/>
    </source>
</evidence>
<dbReference type="SMART" id="SM00638">
    <property type="entry name" value="LPD_N"/>
    <property type="match status" value="1"/>
</dbReference>
<reference evidence="11" key="1">
    <citation type="submission" date="2025-08" db="UniProtKB">
        <authorList>
            <consortium name="Ensembl"/>
        </authorList>
    </citation>
    <scope>IDENTIFICATION</scope>
</reference>
<keyword evidence="8" id="KW-0812">Transmembrane</keyword>
<dbReference type="GO" id="GO:0042632">
    <property type="term" value="P:cholesterol homeostasis"/>
    <property type="evidence" value="ECO:0007669"/>
    <property type="project" value="TreeGrafter"/>
</dbReference>
<dbReference type="PANTHER" id="PTHR13769:SF5">
    <property type="entry name" value="APOLIPOPROTEIN B-100-RELATED"/>
    <property type="match status" value="1"/>
</dbReference>
<evidence type="ECO:0000256" key="3">
    <source>
        <dbReference type="ARBA" id="ARBA00022525"/>
    </source>
</evidence>
<dbReference type="InterPro" id="IPR011030">
    <property type="entry name" value="Lipovitellin_superhlx_dom"/>
</dbReference>
<dbReference type="PANTHER" id="PTHR13769">
    <property type="entry name" value="APOLIPOPROTEIN B"/>
    <property type="match status" value="1"/>
</dbReference>
<comment type="subcellular location">
    <subcellularLocation>
        <location evidence="1">Secreted</location>
    </subcellularLocation>
</comment>
<dbReference type="InterPro" id="IPR015816">
    <property type="entry name" value="Vitellinogen_b-sht_N"/>
</dbReference>
<keyword evidence="2" id="KW-0813">Transport</keyword>
<dbReference type="GeneTree" id="ENSGT00590000083139"/>
<dbReference type="Ensembl" id="ENSGMOT00000044437.1">
    <property type="protein sequence ID" value="ENSGMOP00000026702.1"/>
    <property type="gene ID" value="ENSGMOG00000027629.1"/>
</dbReference>
<keyword evidence="8" id="KW-0472">Membrane</keyword>
<proteinExistence type="predicted"/>
<dbReference type="Gene3D" id="1.25.10.20">
    <property type="entry name" value="Vitellinogen, superhelical"/>
    <property type="match status" value="1"/>
</dbReference>
<feature type="transmembrane region" description="Helical" evidence="8">
    <location>
        <begin position="3434"/>
        <end position="3455"/>
    </location>
</feature>
<dbReference type="GO" id="GO:0030301">
    <property type="term" value="P:cholesterol transport"/>
    <property type="evidence" value="ECO:0007669"/>
    <property type="project" value="TreeGrafter"/>
</dbReference>
<evidence type="ECO:0000256" key="9">
    <source>
        <dbReference type="SAM" id="SignalP"/>
    </source>
</evidence>
<comment type="caution">
    <text evidence="7">Lacks conserved residue(s) required for the propagation of feature annotation.</text>
</comment>
<dbReference type="Pfam" id="PF06448">
    <property type="entry name" value="DUF1081"/>
    <property type="match status" value="1"/>
</dbReference>
<dbReference type="GO" id="GO:0050750">
    <property type="term" value="F:low-density lipoprotein particle receptor binding"/>
    <property type="evidence" value="ECO:0007669"/>
    <property type="project" value="TreeGrafter"/>
</dbReference>
<dbReference type="Pfam" id="PF09172">
    <property type="entry name" value="Vit_open_b-sht"/>
    <property type="match status" value="1"/>
</dbReference>
<keyword evidence="5" id="KW-0445">Lipid transport</keyword>
<dbReference type="PROSITE" id="PS51211">
    <property type="entry name" value="VITELLOGENIN"/>
    <property type="match status" value="1"/>
</dbReference>
<keyword evidence="3" id="KW-0964">Secreted</keyword>
<dbReference type="SUPFAM" id="SSF56968">
    <property type="entry name" value="Lipovitellin-phosvitin complex, beta-sheet shell regions"/>
    <property type="match status" value="2"/>
</dbReference>
<keyword evidence="4 9" id="KW-0732">Signal</keyword>
<evidence type="ECO:0000256" key="6">
    <source>
        <dbReference type="ARBA" id="ARBA00023180"/>
    </source>
</evidence>
<accession>A0A8C5A797</accession>
<evidence type="ECO:0000313" key="11">
    <source>
        <dbReference type="Ensembl" id="ENSGMOP00000026702.1"/>
    </source>
</evidence>
<evidence type="ECO:0000256" key="2">
    <source>
        <dbReference type="ARBA" id="ARBA00022448"/>
    </source>
</evidence>
<dbReference type="SMART" id="SM01169">
    <property type="entry name" value="DUF1943"/>
    <property type="match status" value="1"/>
</dbReference>
<dbReference type="SUPFAM" id="SSF48431">
    <property type="entry name" value="Lipovitellin-phosvitin complex, superhelical domain"/>
    <property type="match status" value="1"/>
</dbReference>
<dbReference type="InterPro" id="IPR009454">
    <property type="entry name" value="Lipid_transpt_open_b-sht"/>
</dbReference>
<evidence type="ECO:0000256" key="5">
    <source>
        <dbReference type="ARBA" id="ARBA00023055"/>
    </source>
</evidence>
<protein>
    <submittedName>
        <fullName evidence="11">Apolipoprotein Bb, tandem duplicate 1</fullName>
    </submittedName>
</protein>
<dbReference type="GO" id="GO:0034361">
    <property type="term" value="C:very-low-density lipoprotein particle"/>
    <property type="evidence" value="ECO:0007669"/>
    <property type="project" value="TreeGrafter"/>
</dbReference>
<sequence>EPNMGESKLCILLLLSAAALALDQRYKALHKYEYLYETESLNAINGASNLQNGPKASCKVEVEVPQSCYFIIRTTGCSLSEVVGTGADGSPVFAPASSSDAFAAEMEKYPLKVVATGVYDVKLYSEEEETTSILNFKRGIISALLVPLVEDDKNKDMPTIYGQCKTKSTINERQTIATDITVSRDLSSCDKFVPMRDQTSSLALISGMHYPLAQLIRSSQTCQYKFDNDNKHMTSGSCTEKHILVPYSHKGEYGVTSIGKQVLTLQDVSAHNDRIFDFNEANEKSLHMEAVYDKSVHQDKEAGLALLRELATLPDTEGARRPNLFFRLVQMYRGMKAETLKSGITGALEVSVPLTFQVLAQCGTAECSSGIMHIFRTYDTSATEVDAAVFALGLVSNPSPLLIKDMLEMAQYKPSKPIMYALSNIVKRFYKAEGKVIPEITSVAEFMADQLGDCTGDKDKMFLILRVVGNMGAAMGASSPALKTAVIQCVNLPTADTSVQQAAIQVFRLTTVPEEGREVLMQVVLNSASPLQKRIAAYLVMMKDPQPSELAQLVASLPNDQDQQARSFVISHITNILSSTLPENKELREKILNALQGNEIGMIMDPTKFSGNYRMGSIQGNMIFEATSYLPKEVMLEMTLKAFGYDVDLMEIGMEGKGFEPTVEALFGENGFFPDTALRTMYFVSDNMPIGTTEMLRKMLPALRKDRKKRQASQGLMREIGRNLNKLVRELKAQKSPEAMVYLSLLGNELGYLKSEDMADMTLSALINFSLPQMMMSLMTTTENEIFAHYLFMDNEFFLPTANGIPLRVALSGTFTPGIKGGLKFASDMVISAVSFMPSAGLEFESLIGYHFPEYVNSGLEMHTTLYHESGLQAKISMGADSIKMSMPAPQGPTTVLSITNKLVSVTGAEFKTLPPTVTDKVDTNDCNVFFAGMKYCIAMQYTDAFSQKTSPYFPITGDSKFAVEIHPTGDVNEYTATIAYELLKEGEEGRQKVDAVTVTLRAEGDEPVEARATVKYNRRKNVLTTDIQVPDYDVEAGFRLGVADGSAKSKGTYAITLDLINKNVPQLSLFASANQKAMKEGVLKVQLIIPSIKADATLTAIMKRGEEMECELKSDIKFLESTSEQKLSLKYDGSRIEAGVESDMNSEIIKILPNADKIKEYVNAILDSSVMESDMKIRQILTKSVEATNNYMEKYASDIPYINNIRIPDMPEMSLPEKLFLNTKAKAVYNFNNEYFTIAIPVPLGGKSTEELNFPAALTTPSLSMPQLGLQVPSMQIPIPELFVPETITISVPLFGKAEVSAMLRSNIYDLEASIAAGKDVVQTPSHSAMYDVKGTSPFDILSFRIEGSGMFTNQDSIRAEMKSTLAHKFLEASFNILEETLTDKAGVKSSSKIEAKSTLGLNVSISYIATVGMNTEEMSGDSNLEAMVKVGPLYGDMTSTQFIAFYPSRQEAKIDSSLKVDSTFVQAQNIFSAALNNGELSVTSNTNVFEDTLTHVAELSFKEQRLTLKSDTNALALGMNIRNEAQGSVGAGVILFRVETNADRFENRFYCLQTGTLDINGLVYSSEGNAKLLENEATHTATLKMSKDGLETSGKSTLKSPLMLENNFRAGLDAARASLFINNKAILSDKKFDNANTLTVTPSSFDFNSNVEIIVSENVLYTQDITIDLKPYIASSSMNNNLKVLGANLVSEAQLKAELYKMDLSGSMKAIYDEQEIKHTYEVNYADLAANAKCSTSGKLFGTQMSHNTELEVVGLAAKFSNDARFNSQPMRFDHNVRASVVPFDFNLDTVFNADGDLALYGMPSAQIYFKNLLRAQPLVFASSHEYRASVNQKMDNGFSLETTIDNKIDTLLTPQVQEAKFRLKSKLNDHAYNEDFNMFNNADRIGIEVSSTVFTNAFNMDNTENQEFTISSFLKYDKNTNSQLIQIPYIDVAAYLENIKVVCVNLLEAFRSYANNEEIAARLGALSQSVSDFVKTLSIEDKTIYLKQYLTDFTKDYSISMEDLEAYLTQVTEFVTKRLSDLGSSLQTFFVMVKELIVSGTLSETLIQNIEQKLVELNDIFDIKILVVAVMDNIIEFIAQIDLEKLQGSSMAYLQDIDAKFEIKSTLEMVVRDLKQYFETFDLSQCVANIKSYISSIDFEAQIMDLIARFPTEVFSEITRDVRDIVQELQILEKVNAFHAKIRDIMVKMEIDQKMMAIMEQILVLIQKLQIDETVQAVMKKLERFPQYILFLVEFGISYVKDNHIMEIIGENFRALNAIIRDFVQMLNTIEYSEYVAGANRMKSFFISQVNIMIRKLELSQKLDATVEFINFVISSIQGSLEQLREIKFSEMAKTVLIQLKEIPEFLKQGIDGINVEAVLTPYLRFVSKYYSKVVTIFTDIWTNMVEVIENVFAEQMIISEVKQMIEGVVTGLKTAEMEVPSFTFPGTDLVVPSMKISMDNLYEIKTSTQLEIPQFTIMGLYTIPASTISFEEIKQRIIELINYIVNFEFNMLSLDDVFGDISMNYFPVMPQFTIPQISLAELSFPEIPVMDVDKLVKTLQIPDLELPAIPSELMLPCFGKVYGEMKFHTPIYTIKTTAELANTTDNALNPRFSGIFNSEGKSPKSDNLNFIVELSANIAVPKRSRVVVAEAFKLTHLAFEVEHQGSANFYGRSAQAQSQAQTTVKVMTTPYTANLINKASLSLARGITVSIETKYDHMVNLPSIDFTSDIVVNQQGTIEQEDFTIKVKNIGSVQDRGDNIYKTNMLMNIDPRLVKMSFSADTITAMLKSKQQMTAESALFQHIKFNIRNEAEGPAVKNSLFVASGQCTLTDLKIEFKANHDAELYGLVDGLFSNAINFMIRPTEFVFDFQNKGNAKVNFFEALIAKIELQNDYSAMFNAGSQQMNTMALARINQYKVLYNFTVNNNDKEAAMSAAIDSVIDLGFMDTPISIPEFPLLFAAFDTPAITNLNLYEQSGLKDILTTTEQNINVDAKIVYEKSQEMPIYSFTELIRIPSAGNLVSELSVKSAIINLNIISGLSTSDDLVIRIGATSNSVFESLKAKLDGTSSLTIVRGIKLANSLSLENQHIIVNHESSIGMKIETFETKMSVTTNGRINTPILNLIVTQSLVADSKVSAHSTFQMKGDFNVPKIETSGNVEADHSLKFEGSFKQISIESTTKANIDGRALEQYVILGILDNDANLYLNEEGLRSTSKLIADYKLNSDSTKVIGMDVNENASIEASLSRVLAVLKCTSNNEVNMPAFNTKGKYVAQATMDLTQISSLADMEINLSQQSSLGDLTLFEKIAMDITGTKQKMYHSAKLVTPVITTMLESEVQGEAPVFKVTLKSSATSPIVFLEYDMDASSTTNFENEALMMTNKAVLTHTDVTMDVNHVITQALRYVSFSQLYVEIHISFNSTINVPPCYLFQEKTPSRWEVSVQVKVSFQGDGLFQFVTIITDVLYIIFVFFVFISVSRQTLNLDITSSTFTDANFRYAAGRDAISASVSTPSTGFLGLQVNTRLPSLSARLYSRYASAPEIDVDVLVIRTSPKGDDKMTLQVAYNMDAPAVMLSALRDRLASITSAFTMFAEKYQITMYAQKLMTAVTTFVGETYDFATNYDMDVSQLSTFFSNVISLYQKTVQASLDAAVKVLTETRFKLSDSEEMTTLPEVLKRLTSSIGAMLERAMQIINRETEVYLNSLAETMSAVEFRFGNGDPMTGAQVINIVQTNFKSASDMVVDFVKNMESLDKVLEMIRDTTQVVITKSQEFVDSIKSDYLDAVLNITNNLYRYLVTVMKDLSDRMALINMDSFNSTLEYVIEMMINVATQFQRSISDILQQASEETKAYMKVSDRRLELDLPFSFTQ</sequence>
<dbReference type="InterPro" id="IPR015817">
    <property type="entry name" value="Vitellinogen_open_b-sht_sub1"/>
</dbReference>
<dbReference type="Gene3D" id="2.30.230.10">
    <property type="entry name" value="Lipovitellin, beta-sheet shell regions, chain A"/>
    <property type="match status" value="1"/>
</dbReference>
<reference evidence="11" key="2">
    <citation type="submission" date="2025-09" db="UniProtKB">
        <authorList>
            <consortium name="Ensembl"/>
        </authorList>
    </citation>
    <scope>IDENTIFICATION</scope>
</reference>
<dbReference type="GO" id="GO:0120020">
    <property type="term" value="F:cholesterol transfer activity"/>
    <property type="evidence" value="ECO:0007669"/>
    <property type="project" value="TreeGrafter"/>
</dbReference>
<dbReference type="GO" id="GO:0042953">
    <property type="term" value="P:lipoprotein transport"/>
    <property type="evidence" value="ECO:0007669"/>
    <property type="project" value="TreeGrafter"/>
</dbReference>
<evidence type="ECO:0000256" key="1">
    <source>
        <dbReference type="ARBA" id="ARBA00004613"/>
    </source>
</evidence>
<keyword evidence="6" id="KW-0325">Glycoprotein</keyword>
<dbReference type="GO" id="GO:0034359">
    <property type="term" value="C:mature chylomicron"/>
    <property type="evidence" value="ECO:0007669"/>
    <property type="project" value="TreeGrafter"/>
</dbReference>
<keyword evidence="12" id="KW-1185">Reference proteome</keyword>
<evidence type="ECO:0000256" key="7">
    <source>
        <dbReference type="PROSITE-ProRule" id="PRU00557"/>
    </source>
</evidence>
<evidence type="ECO:0000256" key="8">
    <source>
        <dbReference type="SAM" id="Phobius"/>
    </source>
</evidence>
<dbReference type="Gene3D" id="2.20.80.10">
    <property type="entry name" value="Lipovitellin-phosvitin complex, chain A, domain 4"/>
    <property type="match status" value="1"/>
</dbReference>
<name>A0A8C5A797_GADMO</name>